<dbReference type="GO" id="GO:0005886">
    <property type="term" value="C:plasma membrane"/>
    <property type="evidence" value="ECO:0007669"/>
    <property type="project" value="TreeGrafter"/>
</dbReference>
<feature type="transmembrane region" description="Helical" evidence="5">
    <location>
        <begin position="159"/>
        <end position="179"/>
    </location>
</feature>
<feature type="transmembrane region" description="Helical" evidence="5">
    <location>
        <begin position="74"/>
        <end position="93"/>
    </location>
</feature>
<dbReference type="PANTHER" id="PTHR46273">
    <property type="entry name" value="MYOSUPPRESSIN RECEPTOR 1, ISOFORM B-RELATED"/>
    <property type="match status" value="1"/>
</dbReference>
<dbReference type="InterPro" id="IPR000276">
    <property type="entry name" value="GPCR_Rhodpsn"/>
</dbReference>
<feature type="transmembrane region" description="Helical" evidence="5">
    <location>
        <begin position="361"/>
        <end position="382"/>
    </location>
</feature>
<dbReference type="GO" id="GO:0008528">
    <property type="term" value="F:G protein-coupled peptide receptor activity"/>
    <property type="evidence" value="ECO:0007669"/>
    <property type="project" value="InterPro"/>
</dbReference>
<evidence type="ECO:0000256" key="4">
    <source>
        <dbReference type="ARBA" id="ARBA00023136"/>
    </source>
</evidence>
<evidence type="ECO:0000256" key="3">
    <source>
        <dbReference type="ARBA" id="ARBA00022989"/>
    </source>
</evidence>
<gene>
    <name evidence="7" type="ORF">MCOS_LOCUS5907</name>
</gene>
<dbReference type="EMBL" id="UXSR01005221">
    <property type="protein sequence ID" value="VDD79904.1"/>
    <property type="molecule type" value="Genomic_DNA"/>
</dbReference>
<sequence>MMQSAHLTTSQPPISGRSYEKCAEDLYPSLAVFSSGYHQVHVYLSLILCVFGIGLNCLNVVVLCQKHMRNSNNLLLSSLAISDGLVMFIYIIYDLGFRLVARLENGMTKDYAYLLLVCIVGQNLFHTFSTWIIVVLAAYRLLYVHAGPQARVVCAPLRVWFAIAMIALTSIVLTVPLVFAHEVTQYRKPNSNISGLFEVDYVDNSVLQTILFLNSALLVKAIPILLIWVLSTILINKIRETQLTRRRLLPPETIRSSFTFPSPSTGCSADVERLRKLHWFFFKSCGGFDACRQSAQPTKMLLAVALMYIITYLPQSLVMYPFIFSQSVMLILNRYMGRCFQTQVYERLGDLMDLLTLSNNGINFIIYCVMSAQFRNTFVALLTSGRSKLRHF</sequence>
<keyword evidence="8" id="KW-1185">Reference proteome</keyword>
<feature type="transmembrane region" description="Helical" evidence="5">
    <location>
        <begin position="210"/>
        <end position="235"/>
    </location>
</feature>
<dbReference type="AlphaFoldDB" id="A0A158QU91"/>
<dbReference type="InterPro" id="IPR053219">
    <property type="entry name" value="GPCR_Dmsr-1"/>
</dbReference>
<evidence type="ECO:0000313" key="8">
    <source>
        <dbReference type="Proteomes" id="UP000267029"/>
    </source>
</evidence>
<feature type="transmembrane region" description="Helical" evidence="5">
    <location>
        <begin position="40"/>
        <end position="62"/>
    </location>
</feature>
<keyword evidence="3 5" id="KW-1133">Transmembrane helix</keyword>
<feature type="transmembrane region" description="Helical" evidence="5">
    <location>
        <begin position="113"/>
        <end position="139"/>
    </location>
</feature>
<dbReference type="InterPro" id="IPR019427">
    <property type="entry name" value="7TM_GPCR_serpentine_rcpt_Srw"/>
</dbReference>
<dbReference type="PANTHER" id="PTHR46273:SF11">
    <property type="entry name" value="G-PROTEIN COUPLED RECEPTORS FAMILY 1 PROFILE DOMAIN-CONTAINING PROTEIN"/>
    <property type="match status" value="1"/>
</dbReference>
<dbReference type="InterPro" id="IPR017452">
    <property type="entry name" value="GPCR_Rhodpsn_7TM"/>
</dbReference>
<accession>A0A158QU91</accession>
<dbReference type="CDD" id="cd14978">
    <property type="entry name" value="7tmA_FMRFamide_R-like"/>
    <property type="match status" value="1"/>
</dbReference>
<reference evidence="7 8" key="1">
    <citation type="submission" date="2018-10" db="EMBL/GenBank/DDBJ databases">
        <authorList>
            <consortium name="Pathogen Informatics"/>
        </authorList>
    </citation>
    <scope>NUCLEOTIDE SEQUENCE [LARGE SCALE GENOMIC DNA]</scope>
</reference>
<feature type="domain" description="G-protein coupled receptors family 1 profile" evidence="6">
    <location>
        <begin position="55"/>
        <end position="367"/>
    </location>
</feature>
<dbReference type="PRINTS" id="PR00237">
    <property type="entry name" value="GPCRRHODOPSN"/>
</dbReference>
<name>A0A158QU91_MESCO</name>
<dbReference type="OrthoDB" id="5864054at2759"/>
<dbReference type="Pfam" id="PF10324">
    <property type="entry name" value="7TM_GPCR_Srw"/>
    <property type="match status" value="2"/>
</dbReference>
<organism evidence="7 8">
    <name type="scientific">Mesocestoides corti</name>
    <name type="common">Flatworm</name>
    <dbReference type="NCBI Taxonomy" id="53468"/>
    <lineage>
        <taxon>Eukaryota</taxon>
        <taxon>Metazoa</taxon>
        <taxon>Spiralia</taxon>
        <taxon>Lophotrochozoa</taxon>
        <taxon>Platyhelminthes</taxon>
        <taxon>Cestoda</taxon>
        <taxon>Eucestoda</taxon>
        <taxon>Cyclophyllidea</taxon>
        <taxon>Mesocestoididae</taxon>
        <taxon>Mesocestoides</taxon>
    </lineage>
</organism>
<dbReference type="PROSITE" id="PS50262">
    <property type="entry name" value="G_PROTEIN_RECEP_F1_2"/>
    <property type="match status" value="1"/>
</dbReference>
<keyword evidence="2 5" id="KW-0812">Transmembrane</keyword>
<evidence type="ECO:0000256" key="5">
    <source>
        <dbReference type="SAM" id="Phobius"/>
    </source>
</evidence>
<comment type="subcellular location">
    <subcellularLocation>
        <location evidence="1">Membrane</location>
    </subcellularLocation>
</comment>
<feature type="transmembrane region" description="Helical" evidence="5">
    <location>
        <begin position="301"/>
        <end position="323"/>
    </location>
</feature>
<protein>
    <recommendedName>
        <fullName evidence="6">G-protein coupled receptors family 1 profile domain-containing protein</fullName>
    </recommendedName>
</protein>
<dbReference type="Gene3D" id="1.20.1070.10">
    <property type="entry name" value="Rhodopsin 7-helix transmembrane proteins"/>
    <property type="match status" value="1"/>
</dbReference>
<dbReference type="Proteomes" id="UP000267029">
    <property type="component" value="Unassembled WGS sequence"/>
</dbReference>
<dbReference type="SUPFAM" id="SSF81321">
    <property type="entry name" value="Family A G protein-coupled receptor-like"/>
    <property type="match status" value="1"/>
</dbReference>
<evidence type="ECO:0000259" key="6">
    <source>
        <dbReference type="PROSITE" id="PS50262"/>
    </source>
</evidence>
<evidence type="ECO:0000313" key="7">
    <source>
        <dbReference type="EMBL" id="VDD79904.1"/>
    </source>
</evidence>
<evidence type="ECO:0000256" key="2">
    <source>
        <dbReference type="ARBA" id="ARBA00022692"/>
    </source>
</evidence>
<proteinExistence type="predicted"/>
<keyword evidence="4 5" id="KW-0472">Membrane</keyword>
<evidence type="ECO:0000256" key="1">
    <source>
        <dbReference type="ARBA" id="ARBA00004370"/>
    </source>
</evidence>